<feature type="domain" description="ABC transmembrane type-1" evidence="10">
    <location>
        <begin position="99"/>
        <end position="305"/>
    </location>
</feature>
<evidence type="ECO:0000256" key="6">
    <source>
        <dbReference type="ARBA" id="ARBA00022692"/>
    </source>
</evidence>
<accession>A0A447MV96</accession>
<protein>
    <submittedName>
        <fullName evidence="11">Putrescine transporter permease PotH</fullName>
    </submittedName>
</protein>
<evidence type="ECO:0000256" key="3">
    <source>
        <dbReference type="ARBA" id="ARBA00022448"/>
    </source>
</evidence>
<organism evidence="11 12">
    <name type="scientific">Salmonella enterica I</name>
    <dbReference type="NCBI Taxonomy" id="59201"/>
    <lineage>
        <taxon>Bacteria</taxon>
        <taxon>Pseudomonadati</taxon>
        <taxon>Pseudomonadota</taxon>
        <taxon>Gammaproteobacteria</taxon>
        <taxon>Enterobacterales</taxon>
        <taxon>Enterobacteriaceae</taxon>
        <taxon>Salmonella</taxon>
    </lineage>
</organism>
<gene>
    <name evidence="11" type="primary">potH_1</name>
    <name evidence="11" type="ORF">NCTC129_01064</name>
</gene>
<dbReference type="NCBIfam" id="NF007963">
    <property type="entry name" value="PRK10683.1"/>
    <property type="match status" value="1"/>
</dbReference>
<keyword evidence="8 9" id="KW-0472">Membrane</keyword>
<dbReference type="PANTHER" id="PTHR42929">
    <property type="entry name" value="INNER MEMBRANE ABC TRANSPORTER PERMEASE PROTEIN YDCU-RELATED-RELATED"/>
    <property type="match status" value="1"/>
</dbReference>
<dbReference type="CDD" id="cd06261">
    <property type="entry name" value="TM_PBP2"/>
    <property type="match status" value="1"/>
</dbReference>
<feature type="transmembrane region" description="Helical" evidence="9">
    <location>
        <begin position="284"/>
        <end position="305"/>
    </location>
</feature>
<feature type="transmembrane region" description="Helical" evidence="9">
    <location>
        <begin position="31"/>
        <end position="52"/>
    </location>
</feature>
<feature type="transmembrane region" description="Helical" evidence="9">
    <location>
        <begin position="326"/>
        <end position="352"/>
    </location>
</feature>
<reference evidence="11 12" key="1">
    <citation type="submission" date="2018-12" db="EMBL/GenBank/DDBJ databases">
        <authorList>
            <consortium name="Pathogen Informatics"/>
        </authorList>
    </citation>
    <scope>NUCLEOTIDE SEQUENCE [LARGE SCALE GENOMIC DNA]</scope>
    <source>
        <strain evidence="11 12">NCTC129</strain>
    </source>
</reference>
<evidence type="ECO:0000256" key="4">
    <source>
        <dbReference type="ARBA" id="ARBA00022475"/>
    </source>
</evidence>
<feature type="transmembrane region" description="Helical" evidence="9">
    <location>
        <begin position="185"/>
        <end position="207"/>
    </location>
</feature>
<dbReference type="PANTHER" id="PTHR42929:SF3">
    <property type="entry name" value="PUTRESCINE TRANSPORT SYSTEM PERMEASE PROTEIN POTH"/>
    <property type="match status" value="1"/>
</dbReference>
<evidence type="ECO:0000256" key="7">
    <source>
        <dbReference type="ARBA" id="ARBA00022989"/>
    </source>
</evidence>
<keyword evidence="4" id="KW-1003">Cell membrane</keyword>
<evidence type="ECO:0000259" key="10">
    <source>
        <dbReference type="PROSITE" id="PS50928"/>
    </source>
</evidence>
<dbReference type="GO" id="GO:0005886">
    <property type="term" value="C:plasma membrane"/>
    <property type="evidence" value="ECO:0007669"/>
    <property type="project" value="UniProtKB-SubCell"/>
</dbReference>
<evidence type="ECO:0000256" key="2">
    <source>
        <dbReference type="ARBA" id="ARBA00007069"/>
    </source>
</evidence>
<keyword evidence="5" id="KW-0997">Cell inner membrane</keyword>
<dbReference type="PROSITE" id="PS50928">
    <property type="entry name" value="ABC_TM1"/>
    <property type="match status" value="1"/>
</dbReference>
<feature type="transmembrane region" description="Helical" evidence="9">
    <location>
        <begin position="103"/>
        <end position="122"/>
    </location>
</feature>
<dbReference type="EMBL" id="LR134140">
    <property type="protein sequence ID" value="VDZ94963.1"/>
    <property type="molecule type" value="Genomic_DNA"/>
</dbReference>
<name>A0A447MV96_SALET</name>
<keyword evidence="6 9" id="KW-0812">Transmembrane</keyword>
<evidence type="ECO:0000256" key="9">
    <source>
        <dbReference type="RuleBase" id="RU363032"/>
    </source>
</evidence>
<feature type="transmembrane region" description="Helical" evidence="9">
    <location>
        <begin position="228"/>
        <end position="253"/>
    </location>
</feature>
<comment type="similarity">
    <text evidence="2">Belongs to the binding-protein-dependent transport system permease family. CysTW subfamily.</text>
</comment>
<comment type="subcellular location">
    <subcellularLocation>
        <location evidence="1">Cell inner membrane</location>
        <topology evidence="1">Multi-pass membrane protein</topology>
    </subcellularLocation>
    <subcellularLocation>
        <location evidence="9">Cell membrane</location>
        <topology evidence="9">Multi-pass membrane protein</topology>
    </subcellularLocation>
</comment>
<evidence type="ECO:0000313" key="12">
    <source>
        <dbReference type="Proteomes" id="UP000282086"/>
    </source>
</evidence>
<sequence length="487" mass="54404">MSTLEPPARISKPGGAALWLARMQMKHGRKLVIALPYIWLILLFLLPFLIVFKISLAEMARAIPPYTDLLEWADGQLSITLNLGNFLQLTDDPLYFEAYLQSLQIAGISTICCLLLGYPLAWAVAHSKPSTRNILLLLVILPSWTSFLIRVYAWMGILKNNGVLNNVLLWLGVIDQPLTILHTNLAVYIGIVYAYLPFMVLPIYTALTRIDYSLVEASLDLGARPLKTFFSIIVPLTKGGIIAGSMLVFIPAVGEFVIPELLGGPDSIMIGRVLWQEFFNNRDWPVASAVAIIMLLLLIVPIMWFHKHQQKSVGGARMNNLPVVRSPWRILILVLGFTFLYAPMLMLVIYSFNSSKLVTVWAGMVDALVWRALSGYRHDERSGTKPDNCRLRGDDGGGARYYRRGGDGAIWTISRRKRLCVYDHRAAGDAGCDYRAVAAAAVCRARSCYRLALRSRDADHLVGARHFLYRLCGSGDRFAITRTGSFD</sequence>
<dbReference type="InterPro" id="IPR035906">
    <property type="entry name" value="MetI-like_sf"/>
</dbReference>
<proteinExistence type="inferred from homology"/>
<dbReference type="Gene3D" id="1.10.3720.10">
    <property type="entry name" value="MetI-like"/>
    <property type="match status" value="1"/>
</dbReference>
<evidence type="ECO:0000256" key="8">
    <source>
        <dbReference type="ARBA" id="ARBA00023136"/>
    </source>
</evidence>
<keyword evidence="7 9" id="KW-1133">Transmembrane helix</keyword>
<dbReference type="Proteomes" id="UP000282086">
    <property type="component" value="Chromosome"/>
</dbReference>
<keyword evidence="3 9" id="KW-0813">Transport</keyword>
<dbReference type="SUPFAM" id="SSF161098">
    <property type="entry name" value="MetI-like"/>
    <property type="match status" value="1"/>
</dbReference>
<evidence type="ECO:0000256" key="1">
    <source>
        <dbReference type="ARBA" id="ARBA00004429"/>
    </source>
</evidence>
<evidence type="ECO:0000256" key="5">
    <source>
        <dbReference type="ARBA" id="ARBA00022519"/>
    </source>
</evidence>
<feature type="transmembrane region" description="Helical" evidence="9">
    <location>
        <begin position="134"/>
        <end position="155"/>
    </location>
</feature>
<dbReference type="Pfam" id="PF00528">
    <property type="entry name" value="BPD_transp_1"/>
    <property type="match status" value="1"/>
</dbReference>
<dbReference type="InterPro" id="IPR000515">
    <property type="entry name" value="MetI-like"/>
</dbReference>
<dbReference type="GO" id="GO:0055085">
    <property type="term" value="P:transmembrane transport"/>
    <property type="evidence" value="ECO:0007669"/>
    <property type="project" value="InterPro"/>
</dbReference>
<dbReference type="FunFam" id="1.10.3720.10:FF:000043">
    <property type="entry name" value="Putrescine ABC transporter permease PotH"/>
    <property type="match status" value="1"/>
</dbReference>
<dbReference type="AlphaFoldDB" id="A0A447MV96"/>
<evidence type="ECO:0000313" key="11">
    <source>
        <dbReference type="EMBL" id="VDZ94963.1"/>
    </source>
</evidence>